<feature type="domain" description="PXA" evidence="4">
    <location>
        <begin position="123"/>
        <end position="310"/>
    </location>
</feature>
<evidence type="ECO:0000313" key="6">
    <source>
        <dbReference type="Proteomes" id="UP001285441"/>
    </source>
</evidence>
<dbReference type="GO" id="GO:0045022">
    <property type="term" value="P:early endosome to late endosome transport"/>
    <property type="evidence" value="ECO:0007669"/>
    <property type="project" value="TreeGrafter"/>
</dbReference>
<comment type="subcellular location">
    <subcellularLocation>
        <location evidence="1">Cytoplasm</location>
    </subcellularLocation>
</comment>
<protein>
    <submittedName>
        <fullName evidence="5">PXA domain-containing protein</fullName>
    </submittedName>
</protein>
<accession>A0AAE0N8Y5</accession>
<evidence type="ECO:0000256" key="2">
    <source>
        <dbReference type="ARBA" id="ARBA00022490"/>
    </source>
</evidence>
<feature type="compositionally biased region" description="Low complexity" evidence="3">
    <location>
        <begin position="66"/>
        <end position="80"/>
    </location>
</feature>
<feature type="compositionally biased region" description="Polar residues" evidence="3">
    <location>
        <begin position="593"/>
        <end position="604"/>
    </location>
</feature>
<dbReference type="PROSITE" id="PS51207">
    <property type="entry name" value="PXA"/>
    <property type="match status" value="1"/>
</dbReference>
<name>A0AAE0N8Y5_9PEZI</name>
<dbReference type="InterPro" id="IPR003114">
    <property type="entry name" value="Phox_assoc"/>
</dbReference>
<evidence type="ECO:0000256" key="3">
    <source>
        <dbReference type="SAM" id="MobiDB-lite"/>
    </source>
</evidence>
<feature type="region of interest" description="Disordered" evidence="3">
    <location>
        <begin position="559"/>
        <end position="655"/>
    </location>
</feature>
<feature type="compositionally biased region" description="Low complexity" evidence="3">
    <location>
        <begin position="637"/>
        <end position="650"/>
    </location>
</feature>
<evidence type="ECO:0000313" key="5">
    <source>
        <dbReference type="EMBL" id="KAK3375161.1"/>
    </source>
</evidence>
<dbReference type="InterPro" id="IPR051837">
    <property type="entry name" value="SortingNexin/PXDomain-PKLike"/>
</dbReference>
<evidence type="ECO:0000256" key="1">
    <source>
        <dbReference type="ARBA" id="ARBA00004496"/>
    </source>
</evidence>
<dbReference type="EMBL" id="JAULSW010000007">
    <property type="protein sequence ID" value="KAK3375161.1"/>
    <property type="molecule type" value="Genomic_DNA"/>
</dbReference>
<organism evidence="5 6">
    <name type="scientific">Podospora didyma</name>
    <dbReference type="NCBI Taxonomy" id="330526"/>
    <lineage>
        <taxon>Eukaryota</taxon>
        <taxon>Fungi</taxon>
        <taxon>Dikarya</taxon>
        <taxon>Ascomycota</taxon>
        <taxon>Pezizomycotina</taxon>
        <taxon>Sordariomycetes</taxon>
        <taxon>Sordariomycetidae</taxon>
        <taxon>Sordariales</taxon>
        <taxon>Podosporaceae</taxon>
        <taxon>Podospora</taxon>
    </lineage>
</organism>
<dbReference type="Pfam" id="PF02194">
    <property type="entry name" value="PXA"/>
    <property type="match status" value="1"/>
</dbReference>
<sequence length="732" mass="79569">MTTADAQGPVRAPTPIPTPTYSSYIIRPKQPLSSETAATSTTTASQPQPPESESASPVRSATPQPRAGGAARRGTSTATSPDALSDRATANLVRRILCPQHFEKGKNSASPSIEGLLPPLTSRNDVDLQLYALIAIILREYVQNWYTKITPDETFVAEIVQIIAHCTTALEQRMRKVDLESLLFDELPELLDRHITAYRAAHDPIVQPPVATNPRQIYHSLCPLPALSPAPCPRDPKSIAQQAENEVAYRQLLVHGVLALLLPTEDLENGCLTALVGQIFSELIIGNVVVNKLSAPWLIWEMLIIVSNAIARRRGAGIEASKGRGGPSEGRRSTFSIQSLFWTILQWCFLATSFFRTIFAILVASRTVPPRISRSGSGSGSIGAHEEDDAAHHRLGTDEHMQAANPLRTGSEPLRVPVVTFRSWTAVSNLIELDVRMPWLYGTLSILQWIAMTGPGRVANVDGMIDRLLSYGIHSYLLDPASLPPLLRNVRAALFPNNLPGSPTLKAPSSDAELLSLRRRCANALWGLIPKGVGRLYFGGRRGDRGGPVFVTVVVEEEDKGISSSSGSTGSRGGPGNDTSIISRPPQLLMTRGSATQEQQQQPSGEDDREGSSRPLPSTTLPQRTAPKNRGHDHHSTSPSPSTAAPASSNKKSKAVTVQNVHYDEEKDDDDVDQEVDDEHAVAEIESGILDVFSDAYCNKHFVYSIVELILVRLLPELSETGVVDLWAERLP</sequence>
<keyword evidence="6" id="KW-1185">Reference proteome</keyword>
<dbReference type="GO" id="GO:0005770">
    <property type="term" value="C:late endosome"/>
    <property type="evidence" value="ECO:0007669"/>
    <property type="project" value="TreeGrafter"/>
</dbReference>
<dbReference type="AlphaFoldDB" id="A0AAE0N8Y5"/>
<comment type="caution">
    <text evidence="5">The sequence shown here is derived from an EMBL/GenBank/DDBJ whole genome shotgun (WGS) entry which is preliminary data.</text>
</comment>
<reference evidence="5" key="2">
    <citation type="submission" date="2023-06" db="EMBL/GenBank/DDBJ databases">
        <authorList>
            <consortium name="Lawrence Berkeley National Laboratory"/>
            <person name="Haridas S."/>
            <person name="Hensen N."/>
            <person name="Bonometti L."/>
            <person name="Westerberg I."/>
            <person name="Brannstrom I.O."/>
            <person name="Guillou S."/>
            <person name="Cros-Aarteil S."/>
            <person name="Calhoun S."/>
            <person name="Kuo A."/>
            <person name="Mondo S."/>
            <person name="Pangilinan J."/>
            <person name="Riley R."/>
            <person name="LaButti K."/>
            <person name="Andreopoulos B."/>
            <person name="Lipzen A."/>
            <person name="Chen C."/>
            <person name="Yanf M."/>
            <person name="Daum C."/>
            <person name="Ng V."/>
            <person name="Clum A."/>
            <person name="Steindorff A."/>
            <person name="Ohm R."/>
            <person name="Martin F."/>
            <person name="Silar P."/>
            <person name="Natvig D."/>
            <person name="Lalanne C."/>
            <person name="Gautier V."/>
            <person name="Ament-velasquez S.L."/>
            <person name="Kruys A."/>
            <person name="Hutchinson M.I."/>
            <person name="Powell A.J."/>
            <person name="Barry K."/>
            <person name="Miller A.N."/>
            <person name="Grigoriev I.V."/>
            <person name="Debuchy R."/>
            <person name="Gladieux P."/>
            <person name="Thoren M.H."/>
            <person name="Johannesson H."/>
        </authorList>
    </citation>
    <scope>NUCLEOTIDE SEQUENCE</scope>
    <source>
        <strain evidence="5">CBS 232.78</strain>
    </source>
</reference>
<feature type="compositionally biased region" description="Low complexity" evidence="3">
    <location>
        <begin position="33"/>
        <end position="57"/>
    </location>
</feature>
<dbReference type="GO" id="GO:0005769">
    <property type="term" value="C:early endosome"/>
    <property type="evidence" value="ECO:0007669"/>
    <property type="project" value="TreeGrafter"/>
</dbReference>
<keyword evidence="2" id="KW-0963">Cytoplasm</keyword>
<dbReference type="SMART" id="SM00313">
    <property type="entry name" value="PXA"/>
    <property type="match status" value="1"/>
</dbReference>
<dbReference type="GO" id="GO:0035091">
    <property type="term" value="F:phosphatidylinositol binding"/>
    <property type="evidence" value="ECO:0007669"/>
    <property type="project" value="TreeGrafter"/>
</dbReference>
<reference evidence="5" key="1">
    <citation type="journal article" date="2023" name="Mol. Phylogenet. Evol.">
        <title>Genome-scale phylogeny and comparative genomics of the fungal order Sordariales.</title>
        <authorList>
            <person name="Hensen N."/>
            <person name="Bonometti L."/>
            <person name="Westerberg I."/>
            <person name="Brannstrom I.O."/>
            <person name="Guillou S."/>
            <person name="Cros-Aarteil S."/>
            <person name="Calhoun S."/>
            <person name="Haridas S."/>
            <person name="Kuo A."/>
            <person name="Mondo S."/>
            <person name="Pangilinan J."/>
            <person name="Riley R."/>
            <person name="LaButti K."/>
            <person name="Andreopoulos B."/>
            <person name="Lipzen A."/>
            <person name="Chen C."/>
            <person name="Yan M."/>
            <person name="Daum C."/>
            <person name="Ng V."/>
            <person name="Clum A."/>
            <person name="Steindorff A."/>
            <person name="Ohm R.A."/>
            <person name="Martin F."/>
            <person name="Silar P."/>
            <person name="Natvig D.O."/>
            <person name="Lalanne C."/>
            <person name="Gautier V."/>
            <person name="Ament-Velasquez S.L."/>
            <person name="Kruys A."/>
            <person name="Hutchinson M.I."/>
            <person name="Powell A.J."/>
            <person name="Barry K."/>
            <person name="Miller A.N."/>
            <person name="Grigoriev I.V."/>
            <person name="Debuchy R."/>
            <person name="Gladieux P."/>
            <person name="Hiltunen Thoren M."/>
            <person name="Johannesson H."/>
        </authorList>
    </citation>
    <scope>NUCLEOTIDE SEQUENCE</scope>
    <source>
        <strain evidence="5">CBS 232.78</strain>
    </source>
</reference>
<dbReference type="Proteomes" id="UP001285441">
    <property type="component" value="Unassembled WGS sequence"/>
</dbReference>
<evidence type="ECO:0000259" key="4">
    <source>
        <dbReference type="PROSITE" id="PS51207"/>
    </source>
</evidence>
<dbReference type="PANTHER" id="PTHR22999:SF23">
    <property type="entry name" value="SORTING NEXIN-16"/>
    <property type="match status" value="1"/>
</dbReference>
<proteinExistence type="predicted"/>
<feature type="region of interest" description="Disordered" evidence="3">
    <location>
        <begin position="1"/>
        <end position="85"/>
    </location>
</feature>
<dbReference type="PANTHER" id="PTHR22999">
    <property type="entry name" value="PX SERINE/THREONINE KINASE PXK"/>
    <property type="match status" value="1"/>
</dbReference>
<gene>
    <name evidence="5" type="ORF">B0H63DRAFT_482029</name>
</gene>